<dbReference type="PIRSF" id="PIRSF000097">
    <property type="entry name" value="AKR"/>
    <property type="match status" value="1"/>
</dbReference>
<dbReference type="InterPro" id="IPR023210">
    <property type="entry name" value="NADP_OxRdtase_dom"/>
</dbReference>
<gene>
    <name evidence="8" type="ORF">EDS130_LOCUS8084</name>
    <name evidence="9" type="ORF">XAT740_LOCUS37406</name>
</gene>
<feature type="site" description="Lowers pKa of active site Tyr" evidence="6">
    <location>
        <position position="84"/>
    </location>
</feature>
<dbReference type="Pfam" id="PF00248">
    <property type="entry name" value="Aldo_ket_red"/>
    <property type="match status" value="1"/>
</dbReference>
<dbReference type="InterPro" id="IPR044494">
    <property type="entry name" value="AKR3C2/3"/>
</dbReference>
<organism evidence="8 11">
    <name type="scientific">Adineta ricciae</name>
    <name type="common">Rotifer</name>
    <dbReference type="NCBI Taxonomy" id="249248"/>
    <lineage>
        <taxon>Eukaryota</taxon>
        <taxon>Metazoa</taxon>
        <taxon>Spiralia</taxon>
        <taxon>Gnathifera</taxon>
        <taxon>Rotifera</taxon>
        <taxon>Eurotatoria</taxon>
        <taxon>Bdelloidea</taxon>
        <taxon>Adinetida</taxon>
        <taxon>Adinetidae</taxon>
        <taxon>Adineta</taxon>
    </lineage>
</organism>
<accession>A0A813X9M3</accession>
<reference evidence="8" key="1">
    <citation type="submission" date="2021-02" db="EMBL/GenBank/DDBJ databases">
        <authorList>
            <person name="Nowell W R."/>
        </authorList>
    </citation>
    <scope>NUCLEOTIDE SEQUENCE</scope>
</reference>
<evidence type="ECO:0000256" key="2">
    <source>
        <dbReference type="ARBA" id="ARBA00022857"/>
    </source>
</evidence>
<proteinExistence type="inferred from homology"/>
<comment type="similarity">
    <text evidence="1">Belongs to the aldo/keto reductase family.</text>
</comment>
<keyword evidence="3" id="KW-0560">Oxidoreductase</keyword>
<dbReference type="EMBL" id="CAJNOR010003927">
    <property type="protein sequence ID" value="CAF1460439.1"/>
    <property type="molecule type" value="Genomic_DNA"/>
</dbReference>
<sequence>MSQTITIDSSKITIPIIGYGTGTKWYSGDNSKPIDKNLVKSVHDALSVGYRHLDAAEAYGTETSVGEALRTQSIARNEIFITSKVFKNIGNIEQACTDVLTRLGIDYLDLWLIHAPFFDRNKISLEKAWQEMEKLVESGKVKAIGVSNFQKRHLEELFALNPKIKPAVNQIELHPYVYKGTRELLEYCKSKGVVIEAYSPLGPLTFKSDGPVNEILEKLAQKYNRTPAQVLLKWNIIKGDVVITTSSKRDRLEDFLKTADENFQLSDDDVKAIDDAGAKLHFRKYWTKEIDGQKEDL</sequence>
<dbReference type="CDD" id="cd19120">
    <property type="entry name" value="AKR_AKR3C2-3"/>
    <property type="match status" value="1"/>
</dbReference>
<dbReference type="PANTHER" id="PTHR43827:SF3">
    <property type="entry name" value="NADP-DEPENDENT OXIDOREDUCTASE DOMAIN-CONTAINING PROTEIN"/>
    <property type="match status" value="1"/>
</dbReference>
<feature type="binding site" evidence="5">
    <location>
        <position position="114"/>
    </location>
    <ligand>
        <name>substrate</name>
    </ligand>
</feature>
<dbReference type="EMBL" id="CAJNOJ010000025">
    <property type="protein sequence ID" value="CAF0866724.1"/>
    <property type="molecule type" value="Genomic_DNA"/>
</dbReference>
<evidence type="ECO:0000256" key="3">
    <source>
        <dbReference type="ARBA" id="ARBA00023002"/>
    </source>
</evidence>
<evidence type="ECO:0000256" key="1">
    <source>
        <dbReference type="ARBA" id="ARBA00007905"/>
    </source>
</evidence>
<dbReference type="PROSITE" id="PS00798">
    <property type="entry name" value="ALDOKETO_REDUCTASE_1"/>
    <property type="match status" value="1"/>
</dbReference>
<dbReference type="PRINTS" id="PR00069">
    <property type="entry name" value="ALDKETRDTASE"/>
</dbReference>
<dbReference type="InterPro" id="IPR036812">
    <property type="entry name" value="NAD(P)_OxRdtase_dom_sf"/>
</dbReference>
<dbReference type="SUPFAM" id="SSF51430">
    <property type="entry name" value="NAD(P)-linked oxidoreductase"/>
    <property type="match status" value="1"/>
</dbReference>
<dbReference type="PROSITE" id="PS00062">
    <property type="entry name" value="ALDOKETO_REDUCTASE_2"/>
    <property type="match status" value="1"/>
</dbReference>
<comment type="caution">
    <text evidence="8">The sequence shown here is derived from an EMBL/GenBank/DDBJ whole genome shotgun (WGS) entry which is preliminary data.</text>
</comment>
<evidence type="ECO:0000256" key="4">
    <source>
        <dbReference type="PIRSR" id="PIRSR000097-1"/>
    </source>
</evidence>
<dbReference type="InterPro" id="IPR018170">
    <property type="entry name" value="Aldo/ket_reductase_CS"/>
</dbReference>
<evidence type="ECO:0000259" key="7">
    <source>
        <dbReference type="Pfam" id="PF00248"/>
    </source>
</evidence>
<dbReference type="Proteomes" id="UP000663828">
    <property type="component" value="Unassembled WGS sequence"/>
</dbReference>
<evidence type="ECO:0000313" key="8">
    <source>
        <dbReference type="EMBL" id="CAF0866724.1"/>
    </source>
</evidence>
<dbReference type="InterPro" id="IPR020471">
    <property type="entry name" value="AKR"/>
</dbReference>
<dbReference type="FunFam" id="3.20.20.100:FF:000002">
    <property type="entry name" value="2,5-diketo-D-gluconic acid reductase A"/>
    <property type="match status" value="1"/>
</dbReference>
<evidence type="ECO:0000256" key="5">
    <source>
        <dbReference type="PIRSR" id="PIRSR000097-2"/>
    </source>
</evidence>
<evidence type="ECO:0000313" key="9">
    <source>
        <dbReference type="EMBL" id="CAF1460439.1"/>
    </source>
</evidence>
<evidence type="ECO:0000313" key="11">
    <source>
        <dbReference type="Proteomes" id="UP000663852"/>
    </source>
</evidence>
<keyword evidence="10" id="KW-1185">Reference proteome</keyword>
<dbReference type="GO" id="GO:0016616">
    <property type="term" value="F:oxidoreductase activity, acting on the CH-OH group of donors, NAD or NADP as acceptor"/>
    <property type="evidence" value="ECO:0007669"/>
    <property type="project" value="UniProtKB-ARBA"/>
</dbReference>
<name>A0A813X9M3_ADIRI</name>
<dbReference type="GO" id="GO:0016652">
    <property type="term" value="F:oxidoreductase activity, acting on NAD(P)H as acceptor"/>
    <property type="evidence" value="ECO:0007669"/>
    <property type="project" value="InterPro"/>
</dbReference>
<dbReference type="PANTHER" id="PTHR43827">
    <property type="entry name" value="2,5-DIKETO-D-GLUCONIC ACID REDUCTASE"/>
    <property type="match status" value="1"/>
</dbReference>
<feature type="active site" description="Proton donor" evidence="4">
    <location>
        <position position="59"/>
    </location>
</feature>
<dbReference type="OrthoDB" id="416253at2759"/>
<keyword evidence="2" id="KW-0521">NADP</keyword>
<evidence type="ECO:0000256" key="6">
    <source>
        <dbReference type="PIRSR" id="PIRSR000097-3"/>
    </source>
</evidence>
<dbReference type="Gene3D" id="3.20.20.100">
    <property type="entry name" value="NADP-dependent oxidoreductase domain"/>
    <property type="match status" value="1"/>
</dbReference>
<protein>
    <recommendedName>
        <fullName evidence="7">NADP-dependent oxidoreductase domain-containing protein</fullName>
    </recommendedName>
</protein>
<dbReference type="AlphaFoldDB" id="A0A813X9M3"/>
<evidence type="ECO:0000313" key="10">
    <source>
        <dbReference type="Proteomes" id="UP000663828"/>
    </source>
</evidence>
<dbReference type="Proteomes" id="UP000663852">
    <property type="component" value="Unassembled WGS sequence"/>
</dbReference>
<feature type="domain" description="NADP-dependent oxidoreductase" evidence="7">
    <location>
        <begin position="22"/>
        <end position="276"/>
    </location>
</feature>